<evidence type="ECO:0000313" key="4">
    <source>
        <dbReference type="EMBL" id="OBX59737.1"/>
    </source>
</evidence>
<keyword evidence="2" id="KW-0067">ATP-binding</keyword>
<dbReference type="RefSeq" id="WP_065256958.1">
    <property type="nucleotide sequence ID" value="NZ_JARDJM010000061.1"/>
</dbReference>
<dbReference type="Gene3D" id="1.10.8.60">
    <property type="match status" value="1"/>
</dbReference>
<keyword evidence="1" id="KW-0547">Nucleotide-binding</keyword>
<dbReference type="PROSITE" id="PS50045">
    <property type="entry name" value="SIGMA54_INTERACT_4"/>
    <property type="match status" value="1"/>
</dbReference>
<dbReference type="GO" id="GO:0005524">
    <property type="term" value="F:ATP binding"/>
    <property type="evidence" value="ECO:0007669"/>
    <property type="project" value="UniProtKB-KW"/>
</dbReference>
<dbReference type="Pfam" id="PF00158">
    <property type="entry name" value="Sigma54_activat"/>
    <property type="match status" value="1"/>
</dbReference>
<evidence type="ECO:0000256" key="2">
    <source>
        <dbReference type="ARBA" id="ARBA00022840"/>
    </source>
</evidence>
<proteinExistence type="predicted"/>
<accession>A0A1B8PVQ4</accession>
<dbReference type="InterPro" id="IPR027417">
    <property type="entry name" value="P-loop_NTPase"/>
</dbReference>
<dbReference type="PANTHER" id="PTHR32071:SF14">
    <property type="entry name" value="TRANSCRIPTIONAL REGULATORY PROTEIN RTCR"/>
    <property type="match status" value="1"/>
</dbReference>
<evidence type="ECO:0000313" key="5">
    <source>
        <dbReference type="Proteomes" id="UP000092607"/>
    </source>
</evidence>
<dbReference type="InterPro" id="IPR002078">
    <property type="entry name" value="Sigma_54_int"/>
</dbReference>
<sequence>MSKQKTNVMIGFLGTVLDDGFSQKRRKKWRPNVNVHQVMTFDRVELFIAPQYERLALQVVADIKEIHPDITVNLIQMPLDNPWDFGEVYDKLAEWADSYPFDIEQENYLTHITTGTHVAQICLFLLVESRQIPSTILQTAPPKGDTTDCGVEVIDLDLARYDALASRLDKVKNDAVKFLKTGIETKNPAFNRLIGQIEQVALGSNSPMLIMGATGAGKSRLARRIFELKKSRHLVSGRFVDVNCATLRGDMAYSALFGHKKGAFTGAMTPRDGYLLTAHKGVLFLDEIGELGADEQAMLLTALEDKAFYPMGSDTPVHSDFWLIAGTNKDLKACVRAGTFREDLYARINVWQYTLPALKDRREDIAPNIAYQLIAVGQELGRAVRFRPSAYERYLAYAMSTRAVWRGNFRDLSASILRLATLAENGIIDEKLVIDEIGRLDELWATDETDETDKYDNINPALYDKIHAQALDKFDKIQLIHVINICQQHDNLASAGRALFNHSRLNKASGNDSDRLRKYLGRFGVSWGEIKAK</sequence>
<reference evidence="4 5" key="1">
    <citation type="submission" date="2016-06" db="EMBL/GenBank/DDBJ databases">
        <title>Draft genome of Moraxella lacunata CCUG 57757A.</title>
        <authorList>
            <person name="Salva-Serra F."/>
            <person name="Engstrom-Jakobsson H."/>
            <person name="Thorell K."/>
            <person name="Gonzales-Siles L."/>
            <person name="Karlsson R."/>
            <person name="Boulund F."/>
            <person name="Engstrand L."/>
            <person name="Kristiansson E."/>
            <person name="Moore E."/>
        </authorList>
    </citation>
    <scope>NUCLEOTIDE SEQUENCE [LARGE SCALE GENOMIC DNA]</scope>
    <source>
        <strain evidence="4 5">CCUG 57757A</strain>
    </source>
</reference>
<dbReference type="InterPro" id="IPR009715">
    <property type="entry name" value="RtcR"/>
</dbReference>
<dbReference type="PANTHER" id="PTHR32071">
    <property type="entry name" value="TRANSCRIPTIONAL REGULATORY PROTEIN"/>
    <property type="match status" value="1"/>
</dbReference>
<dbReference type="SUPFAM" id="SSF52540">
    <property type="entry name" value="P-loop containing nucleoside triphosphate hydrolases"/>
    <property type="match status" value="1"/>
</dbReference>
<comment type="caution">
    <text evidence="4">The sequence shown here is derived from an EMBL/GenBank/DDBJ whole genome shotgun (WGS) entry which is preliminary data.</text>
</comment>
<dbReference type="EMBL" id="LZMS01000102">
    <property type="protein sequence ID" value="OBX59737.1"/>
    <property type="molecule type" value="Genomic_DNA"/>
</dbReference>
<organism evidence="4 5">
    <name type="scientific">Moraxella lacunata</name>
    <dbReference type="NCBI Taxonomy" id="477"/>
    <lineage>
        <taxon>Bacteria</taxon>
        <taxon>Pseudomonadati</taxon>
        <taxon>Pseudomonadota</taxon>
        <taxon>Gammaproteobacteria</taxon>
        <taxon>Moraxellales</taxon>
        <taxon>Moraxellaceae</taxon>
        <taxon>Moraxella</taxon>
    </lineage>
</organism>
<dbReference type="Proteomes" id="UP000092607">
    <property type="component" value="Unassembled WGS sequence"/>
</dbReference>
<dbReference type="AlphaFoldDB" id="A0A1B8PVQ4"/>
<feature type="domain" description="Sigma-54 factor interaction" evidence="3">
    <location>
        <begin position="183"/>
        <end position="421"/>
    </location>
</feature>
<dbReference type="InterPro" id="IPR017183">
    <property type="entry name" value="Sigma54_dep_tscrpt_act_RtcR"/>
</dbReference>
<dbReference type="CDD" id="cd00009">
    <property type="entry name" value="AAA"/>
    <property type="match status" value="1"/>
</dbReference>
<dbReference type="GO" id="GO:0003700">
    <property type="term" value="F:DNA-binding transcription factor activity"/>
    <property type="evidence" value="ECO:0007669"/>
    <property type="project" value="InterPro"/>
</dbReference>
<dbReference type="Pfam" id="PF06956">
    <property type="entry name" value="RtcR"/>
    <property type="match status" value="1"/>
</dbReference>
<dbReference type="OrthoDB" id="9804019at2"/>
<dbReference type="Gene3D" id="3.40.50.300">
    <property type="entry name" value="P-loop containing nucleotide triphosphate hydrolases"/>
    <property type="match status" value="1"/>
</dbReference>
<evidence type="ECO:0000256" key="1">
    <source>
        <dbReference type="ARBA" id="ARBA00022741"/>
    </source>
</evidence>
<protein>
    <submittedName>
        <fullName evidence="4">Transcriptional regulator</fullName>
    </submittedName>
</protein>
<name>A0A1B8PVQ4_MORLA</name>
<gene>
    <name evidence="4" type="ORF">A9309_11015</name>
</gene>
<evidence type="ECO:0000259" key="3">
    <source>
        <dbReference type="PROSITE" id="PS50045"/>
    </source>
</evidence>
<dbReference type="NCBIfam" id="NF038308">
    <property type="entry name" value="RNA_repair_RtcR"/>
    <property type="match status" value="1"/>
</dbReference>